<dbReference type="HOGENOM" id="CLU_2275876_0_0_9"/>
<keyword evidence="2" id="KW-1185">Reference proteome</keyword>
<dbReference type="EMBL" id="AGXA01000021">
    <property type="protein sequence ID" value="EKU93367.1"/>
    <property type="molecule type" value="Genomic_DNA"/>
</dbReference>
<dbReference type="STRING" id="883081.HMPREF9698_01115"/>
<accession>K9ER61</accession>
<evidence type="ECO:0000313" key="1">
    <source>
        <dbReference type="EMBL" id="EKU93367.1"/>
    </source>
</evidence>
<dbReference type="RefSeq" id="WP_003778213.1">
    <property type="nucleotide sequence ID" value="NZ_JH992959.1"/>
</dbReference>
<sequence>MKNHPAKNDKGGWSFIKTPNMIELVLGDDQPAEFNPVTGEYDEPKPDTRHVPCLANYVTQEVVYEQYGNRQDRILVARFLQEQPPFSKAFYDGRSFKPIEAIDAPVKGSVRLKEVSP</sequence>
<comment type="caution">
    <text evidence="1">The sequence shown here is derived from an EMBL/GenBank/DDBJ whole genome shotgun (WGS) entry which is preliminary data.</text>
</comment>
<name>K9ER61_9LACT</name>
<gene>
    <name evidence="1" type="ORF">HMPREF9698_01115</name>
</gene>
<proteinExistence type="predicted"/>
<evidence type="ECO:0000313" key="2">
    <source>
        <dbReference type="Proteomes" id="UP000009875"/>
    </source>
</evidence>
<dbReference type="Proteomes" id="UP000009875">
    <property type="component" value="Unassembled WGS sequence"/>
</dbReference>
<dbReference type="AlphaFoldDB" id="K9ER61"/>
<protein>
    <submittedName>
        <fullName evidence="1">Uncharacterized protein</fullName>
    </submittedName>
</protein>
<organism evidence="1 2">
    <name type="scientific">Alloiococcus otitis ATCC 51267</name>
    <dbReference type="NCBI Taxonomy" id="883081"/>
    <lineage>
        <taxon>Bacteria</taxon>
        <taxon>Bacillati</taxon>
        <taxon>Bacillota</taxon>
        <taxon>Bacilli</taxon>
        <taxon>Lactobacillales</taxon>
        <taxon>Carnobacteriaceae</taxon>
        <taxon>Alloiococcus</taxon>
    </lineage>
</organism>
<reference evidence="1 2" key="1">
    <citation type="submission" date="2012-09" db="EMBL/GenBank/DDBJ databases">
        <title>The Genome Sequence of Alloiococcus otitis ATCC 51267.</title>
        <authorList>
            <consortium name="The Broad Institute Genome Sequencing Platform"/>
            <person name="Earl A."/>
            <person name="Ward D."/>
            <person name="Feldgarden M."/>
            <person name="Gevers D."/>
            <person name="Huys G."/>
            <person name="Walker B."/>
            <person name="Young S.K."/>
            <person name="Zeng Q."/>
            <person name="Gargeya S."/>
            <person name="Fitzgerald M."/>
            <person name="Haas B."/>
            <person name="Abouelleil A."/>
            <person name="Alvarado L."/>
            <person name="Arachchi H.M."/>
            <person name="Berlin A.M."/>
            <person name="Chapman S.B."/>
            <person name="Goldberg J."/>
            <person name="Griggs A."/>
            <person name="Gujja S."/>
            <person name="Hansen M."/>
            <person name="Howarth C."/>
            <person name="Imamovic A."/>
            <person name="Larimer J."/>
            <person name="McCowen C."/>
            <person name="Montmayeur A."/>
            <person name="Murphy C."/>
            <person name="Neiman D."/>
            <person name="Pearson M."/>
            <person name="Priest M."/>
            <person name="Roberts A."/>
            <person name="Saif S."/>
            <person name="Shea T."/>
            <person name="Sisk P."/>
            <person name="Sykes S."/>
            <person name="Wortman J."/>
            <person name="Nusbaum C."/>
            <person name="Birren B."/>
        </authorList>
    </citation>
    <scope>NUCLEOTIDE SEQUENCE [LARGE SCALE GENOMIC DNA]</scope>
    <source>
        <strain evidence="1 2">ATCC 51267</strain>
    </source>
</reference>
<dbReference type="eggNOG" id="ENOG502ZCT2">
    <property type="taxonomic scope" value="Bacteria"/>
</dbReference>